<dbReference type="EMBL" id="GL945430">
    <property type="protein sequence ID" value="EGO28523.1"/>
    <property type="molecule type" value="Genomic_DNA"/>
</dbReference>
<keyword evidence="3 5" id="KW-1133">Transmembrane helix</keyword>
<protein>
    <submittedName>
        <fullName evidence="6">Uncharacterized protein</fullName>
    </submittedName>
</protein>
<keyword evidence="2 5" id="KW-0812">Transmembrane</keyword>
<evidence type="ECO:0000256" key="3">
    <source>
        <dbReference type="ARBA" id="ARBA00022989"/>
    </source>
</evidence>
<reference evidence="6" key="1">
    <citation type="submission" date="2011-04" db="EMBL/GenBank/DDBJ databases">
        <title>Evolution of plant cell wall degrading machinery underlies the functional diversity of forest fungi.</title>
        <authorList>
            <consortium name="US DOE Joint Genome Institute (JGI-PGF)"/>
            <person name="Eastwood D.C."/>
            <person name="Floudas D."/>
            <person name="Binder M."/>
            <person name="Majcherczyk A."/>
            <person name="Schneider P."/>
            <person name="Aerts A."/>
            <person name="Asiegbu F.O."/>
            <person name="Baker S.E."/>
            <person name="Barry K."/>
            <person name="Bendiksby M."/>
            <person name="Blumentritt M."/>
            <person name="Coutinho P.M."/>
            <person name="Cullen D."/>
            <person name="Cullen D."/>
            <person name="Gathman A."/>
            <person name="Goodell B."/>
            <person name="Henrissat B."/>
            <person name="Ihrmark K."/>
            <person name="Kauserud H."/>
            <person name="Kohler A."/>
            <person name="LaButti K."/>
            <person name="Lapidus A."/>
            <person name="Lavin J.L."/>
            <person name="Lee Y.-H."/>
            <person name="Lindquist E."/>
            <person name="Lilly W."/>
            <person name="Lucas S."/>
            <person name="Morin E."/>
            <person name="Murat C."/>
            <person name="Oguiza J.A."/>
            <person name="Park J."/>
            <person name="Pisabarro A.G."/>
            <person name="Riley R."/>
            <person name="Rosling A."/>
            <person name="Salamov A."/>
            <person name="Schmidt O."/>
            <person name="Schmutz J."/>
            <person name="Skrede I."/>
            <person name="Stenlid J."/>
            <person name="Wiebenga A."/>
            <person name="Xie X."/>
            <person name="Kues U."/>
            <person name="Hibbett D.S."/>
            <person name="Hoffmeister D."/>
            <person name="Hogberg N."/>
            <person name="Martin F."/>
            <person name="Grigoriev I.V."/>
            <person name="Watkinson S.C."/>
        </authorList>
    </citation>
    <scope>NUCLEOTIDE SEQUENCE</scope>
    <source>
        <strain evidence="6">S7.9</strain>
    </source>
</reference>
<evidence type="ECO:0000256" key="2">
    <source>
        <dbReference type="ARBA" id="ARBA00022692"/>
    </source>
</evidence>
<proteinExistence type="predicted"/>
<feature type="transmembrane region" description="Helical" evidence="5">
    <location>
        <begin position="6"/>
        <end position="30"/>
    </location>
</feature>
<dbReference type="PANTHER" id="PTHR13259:SF1">
    <property type="entry name" value="BLADDER CANCER-ASSOCIATED PROTEIN"/>
    <property type="match status" value="1"/>
</dbReference>
<dbReference type="RefSeq" id="XP_007314722.1">
    <property type="nucleotide sequence ID" value="XM_007314660.1"/>
</dbReference>
<sequence length="250" mass="28419">MWCTRWFLPLLLLPLPTAPPYFLLLFLFSLGLHAKPCFYCVILLAALFLSSCYWQSFPLDTPLSVSWSENITTFSEALNSTMTPSFNVQNVQPPIIRVLDRCWCDFSGSMFEPYDMEKWERASVERMKADVERAIMVNYEDGSPKVERELQGNIDATADGNGVQQEHIPQGKPSFFILRSIFGRNKSLEVAQVQSSLPISELSPAPSDTTTPAAPTLHVSLEDKPIEPGEYDLRPYGFDLVFDLRWSRRP</sequence>
<accession>F8NL15</accession>
<dbReference type="SMART" id="SM01396">
    <property type="entry name" value="BC10"/>
    <property type="match status" value="1"/>
</dbReference>
<dbReference type="HOGENOM" id="CLU_095052_0_0_1"/>
<feature type="transmembrane region" description="Helical" evidence="5">
    <location>
        <begin position="37"/>
        <end position="56"/>
    </location>
</feature>
<dbReference type="PANTHER" id="PTHR13259">
    <property type="entry name" value="BLADDER CANCER 10 KD PROTEIN HOMOLOG"/>
    <property type="match status" value="1"/>
</dbReference>
<evidence type="ECO:0000256" key="1">
    <source>
        <dbReference type="ARBA" id="ARBA00004370"/>
    </source>
</evidence>
<organism>
    <name type="scientific">Serpula lacrymans var. lacrymans (strain S7.9)</name>
    <name type="common">Dry rot fungus</name>
    <dbReference type="NCBI Taxonomy" id="578457"/>
    <lineage>
        <taxon>Eukaryota</taxon>
        <taxon>Fungi</taxon>
        <taxon>Dikarya</taxon>
        <taxon>Basidiomycota</taxon>
        <taxon>Agaricomycotina</taxon>
        <taxon>Agaricomycetes</taxon>
        <taxon>Agaricomycetidae</taxon>
        <taxon>Boletales</taxon>
        <taxon>Coniophorineae</taxon>
        <taxon>Serpulaceae</taxon>
        <taxon>Serpula</taxon>
    </lineage>
</organism>
<dbReference type="OrthoDB" id="5563033at2759"/>
<dbReference type="AlphaFoldDB" id="F8NL15"/>
<dbReference type="GO" id="GO:0016020">
    <property type="term" value="C:membrane"/>
    <property type="evidence" value="ECO:0007669"/>
    <property type="project" value="UniProtKB-SubCell"/>
</dbReference>
<dbReference type="InterPro" id="IPR009598">
    <property type="entry name" value="BCALP"/>
</dbReference>
<evidence type="ECO:0000256" key="5">
    <source>
        <dbReference type="SAM" id="Phobius"/>
    </source>
</evidence>
<evidence type="ECO:0000313" key="6">
    <source>
        <dbReference type="EMBL" id="EGO28523.1"/>
    </source>
</evidence>
<dbReference type="Pfam" id="PF06726">
    <property type="entry name" value="BC10"/>
    <property type="match status" value="1"/>
</dbReference>
<gene>
    <name evidence="6" type="ORF">SERLADRAFT_459023</name>
</gene>
<keyword evidence="4 5" id="KW-0472">Membrane</keyword>
<dbReference type="KEGG" id="sla:SERLADRAFT_459023"/>
<dbReference type="Proteomes" id="UP000008064">
    <property type="component" value="Unassembled WGS sequence"/>
</dbReference>
<name>F8NL15_SERL9</name>
<comment type="subcellular location">
    <subcellularLocation>
        <location evidence="1">Membrane</location>
    </subcellularLocation>
</comment>
<dbReference type="GeneID" id="18817822"/>
<evidence type="ECO:0000256" key="4">
    <source>
        <dbReference type="ARBA" id="ARBA00023136"/>
    </source>
</evidence>